<gene>
    <name evidence="1" type="ORF">FRY97_20170</name>
</gene>
<accession>A0A5C6RIM8</accession>
<sequence>MMRNPFPIVMDQYAAGAEQACLQLLEKTEQGSLPKDMLAIEQDLLKASFALLAMEFVAQAVDGYWMDDFQYFTEEMQLEQDQPVIWYLIGKAHIPWKLDYEEEDDEVSAEERFEELFQQLLRGHYRKVWKEHLFKVLGSEIDVLSFFQEVVMEGAHMSFEEQSEGLSFIQRL</sequence>
<keyword evidence="2" id="KW-1185">Reference proteome</keyword>
<organism evidence="1 2">
    <name type="scientific">Phaeodactylibacter luteus</name>
    <dbReference type="NCBI Taxonomy" id="1564516"/>
    <lineage>
        <taxon>Bacteria</taxon>
        <taxon>Pseudomonadati</taxon>
        <taxon>Bacteroidota</taxon>
        <taxon>Saprospiria</taxon>
        <taxon>Saprospirales</taxon>
        <taxon>Haliscomenobacteraceae</taxon>
        <taxon>Phaeodactylibacter</taxon>
    </lineage>
</organism>
<dbReference type="Proteomes" id="UP000321580">
    <property type="component" value="Unassembled WGS sequence"/>
</dbReference>
<proteinExistence type="predicted"/>
<dbReference type="EMBL" id="VOOR01000072">
    <property type="protein sequence ID" value="TXB60616.1"/>
    <property type="molecule type" value="Genomic_DNA"/>
</dbReference>
<comment type="caution">
    <text evidence="1">The sequence shown here is derived from an EMBL/GenBank/DDBJ whole genome shotgun (WGS) entry which is preliminary data.</text>
</comment>
<protein>
    <submittedName>
        <fullName evidence="1">Uncharacterized protein</fullName>
    </submittedName>
</protein>
<dbReference type="AlphaFoldDB" id="A0A5C6RIM8"/>
<evidence type="ECO:0000313" key="1">
    <source>
        <dbReference type="EMBL" id="TXB60616.1"/>
    </source>
</evidence>
<name>A0A5C6RIM8_9BACT</name>
<evidence type="ECO:0000313" key="2">
    <source>
        <dbReference type="Proteomes" id="UP000321580"/>
    </source>
</evidence>
<dbReference type="RefSeq" id="WP_147169430.1">
    <property type="nucleotide sequence ID" value="NZ_VOOR01000072.1"/>
</dbReference>
<reference evidence="1 2" key="1">
    <citation type="submission" date="2019-08" db="EMBL/GenBank/DDBJ databases">
        <title>Genome of Phaeodactylibacter luteus.</title>
        <authorList>
            <person name="Bowman J.P."/>
        </authorList>
    </citation>
    <scope>NUCLEOTIDE SEQUENCE [LARGE SCALE GENOMIC DNA]</scope>
    <source>
        <strain evidence="1 2">KCTC 42180</strain>
    </source>
</reference>